<dbReference type="EMBL" id="CP003537">
    <property type="protein sequence ID" value="AGH95821.1"/>
    <property type="molecule type" value="Genomic_DNA"/>
</dbReference>
<keyword evidence="1" id="KW-0812">Transmembrane</keyword>
<evidence type="ECO:0000313" key="3">
    <source>
        <dbReference type="Proteomes" id="UP000012040"/>
    </source>
</evidence>
<dbReference type="RefSeq" id="WP_015470311.1">
    <property type="nucleotide sequence ID" value="NC_020813.1"/>
</dbReference>
<dbReference type="Proteomes" id="UP000012040">
    <property type="component" value="Chromosome"/>
</dbReference>
<proteinExistence type="predicted"/>
<reference evidence="2 3" key="1">
    <citation type="journal article" date="2013" name="ISME J.">
        <title>By their genes ye shall know them: genomic signatures of predatory bacteria.</title>
        <authorList>
            <person name="Pasternak Z."/>
            <person name="Pietrokovski S."/>
            <person name="Rotem O."/>
            <person name="Gophna U."/>
            <person name="Lurie-Weinberger M.N."/>
            <person name="Jurkevitch E."/>
        </authorList>
    </citation>
    <scope>NUCLEOTIDE SEQUENCE [LARGE SCALE GENOMIC DNA]</scope>
    <source>
        <strain evidence="2 3">JSS</strain>
    </source>
</reference>
<evidence type="ECO:0000256" key="1">
    <source>
        <dbReference type="SAM" id="Phobius"/>
    </source>
</evidence>
<feature type="transmembrane region" description="Helical" evidence="1">
    <location>
        <begin position="12"/>
        <end position="30"/>
    </location>
</feature>
<accession>M4VCQ4</accession>
<sequence>MRLFFEKYLNNWFFKLLGVVVVGLITNAIWDYYGRAFVTVAGDAILWIISVFNSTVIDEIYKNAAKGFREEILLSFYNLVIGVLLAVIFVMQIKIFKVFHKNSKANFNGSIESRKASAERSILIMYIMSAFLIFQFTQKIRTNNLIAKYRQALTACIPYMEEVEVKQLESRFAQLQSKKEYELIYQYLESVAHKNNLHIPAL</sequence>
<evidence type="ECO:0000313" key="2">
    <source>
        <dbReference type="EMBL" id="AGH95821.1"/>
    </source>
</evidence>
<protein>
    <submittedName>
        <fullName evidence="2">Uncharacterized protein</fullName>
    </submittedName>
</protein>
<feature type="transmembrane region" description="Helical" evidence="1">
    <location>
        <begin position="116"/>
        <end position="134"/>
    </location>
</feature>
<dbReference type="AlphaFoldDB" id="M4VCQ4"/>
<feature type="transmembrane region" description="Helical" evidence="1">
    <location>
        <begin position="36"/>
        <end position="56"/>
    </location>
</feature>
<name>M4VCQ4_9BACT</name>
<dbReference type="KEGG" id="bex:A11Q_1605"/>
<organism evidence="2 3">
    <name type="scientific">Pseudobdellovibrio exovorus JSS</name>
    <dbReference type="NCBI Taxonomy" id="1184267"/>
    <lineage>
        <taxon>Bacteria</taxon>
        <taxon>Pseudomonadati</taxon>
        <taxon>Bdellovibrionota</taxon>
        <taxon>Bdellovibrionia</taxon>
        <taxon>Bdellovibrionales</taxon>
        <taxon>Pseudobdellovibrionaceae</taxon>
        <taxon>Pseudobdellovibrio</taxon>
    </lineage>
</organism>
<dbReference type="HOGENOM" id="CLU_1352426_0_0_7"/>
<keyword evidence="1" id="KW-1133">Transmembrane helix</keyword>
<dbReference type="OrthoDB" id="9972734at2"/>
<keyword evidence="3" id="KW-1185">Reference proteome</keyword>
<dbReference type="PATRIC" id="fig|1184267.3.peg.1625"/>
<dbReference type="STRING" id="1184267.A11Q_1605"/>
<keyword evidence="1" id="KW-0472">Membrane</keyword>
<gene>
    <name evidence="2" type="ORF">A11Q_1605</name>
</gene>
<feature type="transmembrane region" description="Helical" evidence="1">
    <location>
        <begin position="76"/>
        <end position="96"/>
    </location>
</feature>